<evidence type="ECO:0000313" key="2">
    <source>
        <dbReference type="Proteomes" id="UP000789901"/>
    </source>
</evidence>
<accession>A0ABM8W1W5</accession>
<feature type="non-terminal residue" evidence="1">
    <location>
        <position position="48"/>
    </location>
</feature>
<name>A0ABM8W1W5_GIGMA</name>
<dbReference type="Proteomes" id="UP000789901">
    <property type="component" value="Unassembled WGS sequence"/>
</dbReference>
<proteinExistence type="predicted"/>
<dbReference type="EMBL" id="CAJVQB010000717">
    <property type="protein sequence ID" value="CAG8503729.1"/>
    <property type="molecule type" value="Genomic_DNA"/>
</dbReference>
<comment type="caution">
    <text evidence="1">The sequence shown here is derived from an EMBL/GenBank/DDBJ whole genome shotgun (WGS) entry which is preliminary data.</text>
</comment>
<protein>
    <submittedName>
        <fullName evidence="1">45204_t:CDS:1</fullName>
    </submittedName>
</protein>
<evidence type="ECO:0000313" key="1">
    <source>
        <dbReference type="EMBL" id="CAG8503729.1"/>
    </source>
</evidence>
<gene>
    <name evidence="1" type="ORF">GMARGA_LOCUS2328</name>
</gene>
<sequence length="48" mass="5338">MLIIETAFSLIRSESKSQNEGSYVFDINVPMILVALKICQLGSHSLLK</sequence>
<reference evidence="1 2" key="1">
    <citation type="submission" date="2021-06" db="EMBL/GenBank/DDBJ databases">
        <authorList>
            <person name="Kallberg Y."/>
            <person name="Tangrot J."/>
            <person name="Rosling A."/>
        </authorList>
    </citation>
    <scope>NUCLEOTIDE SEQUENCE [LARGE SCALE GENOMIC DNA]</scope>
    <source>
        <strain evidence="1 2">120-4 pot B 10/14</strain>
    </source>
</reference>
<keyword evidence="2" id="KW-1185">Reference proteome</keyword>
<organism evidence="1 2">
    <name type="scientific">Gigaspora margarita</name>
    <dbReference type="NCBI Taxonomy" id="4874"/>
    <lineage>
        <taxon>Eukaryota</taxon>
        <taxon>Fungi</taxon>
        <taxon>Fungi incertae sedis</taxon>
        <taxon>Mucoromycota</taxon>
        <taxon>Glomeromycotina</taxon>
        <taxon>Glomeromycetes</taxon>
        <taxon>Diversisporales</taxon>
        <taxon>Gigasporaceae</taxon>
        <taxon>Gigaspora</taxon>
    </lineage>
</organism>